<dbReference type="EMBL" id="CP003184">
    <property type="protein sequence ID" value="AFK85611.1"/>
    <property type="molecule type" value="Genomic_DNA"/>
</dbReference>
<accession>I3VSW6</accession>
<evidence type="ECO:0000256" key="1">
    <source>
        <dbReference type="ARBA" id="ARBA00023118"/>
    </source>
</evidence>
<dbReference type="NCBIfam" id="TIGR01875">
    <property type="entry name" value="cas_MJ0381"/>
    <property type="match status" value="1"/>
</dbReference>
<dbReference type="PATRIC" id="fig|1094508.3.peg.591"/>
<dbReference type="Pfam" id="PF01905">
    <property type="entry name" value="DevR"/>
    <property type="match status" value="1"/>
</dbReference>
<keyword evidence="4" id="KW-1185">Reference proteome</keyword>
<comment type="function">
    <text evidence="2">CRISPR (clustered regularly interspaced short palindromic repeat) is an adaptive immune system that provides protection against mobile genetic elements (viruses, transposable elements and conjugative plasmids). CRISPR clusters contain spacers, sequences complementary to antecedent mobile elements, and target invading nucleic acids. CRISPR clusters are transcribed and processed into CRISPR RNA (crRNA).</text>
</comment>
<dbReference type="STRING" id="1094508.Tsac_0585"/>
<dbReference type="BioCyc" id="TSAC1094508:GLMA-586-MONOMER"/>
<dbReference type="Proteomes" id="UP000006178">
    <property type="component" value="Chromosome"/>
</dbReference>
<dbReference type="KEGG" id="tsh:Tsac_0585"/>
<reference evidence="3 4" key="1">
    <citation type="journal article" date="2014" name="Appl. Environ. Microbiol.">
        <title>Profile of Secreted Hydrolases, Associated Proteins, and SlpA in Thermoanaerobacterium saccharolyticum during the Degradation of Hemicellulose.</title>
        <authorList>
            <person name="Currie D.H."/>
            <person name="Guss A.M."/>
            <person name="Herring C.D."/>
            <person name="Giannone R.J."/>
            <person name="Johnson C.M."/>
            <person name="Lankford P.K."/>
            <person name="Brown S.D."/>
            <person name="Hettich R.L."/>
            <person name="Lynd L.R."/>
        </authorList>
    </citation>
    <scope>NUCLEOTIDE SEQUENCE [LARGE SCALE GENOMIC DNA]</scope>
    <source>
        <strain evidence="4">DSM 8691 / JW/SL-YS485</strain>
    </source>
</reference>
<gene>
    <name evidence="3" type="ordered locus">Tsac_0585</name>
</gene>
<dbReference type="eggNOG" id="COG1857">
    <property type="taxonomic scope" value="Bacteria"/>
</dbReference>
<evidence type="ECO:0000313" key="4">
    <source>
        <dbReference type="Proteomes" id="UP000006178"/>
    </source>
</evidence>
<organism evidence="3 4">
    <name type="scientific">Thermoanaerobacterium saccharolyticum (strain DSM 8691 / JW/SL-YS485)</name>
    <dbReference type="NCBI Taxonomy" id="1094508"/>
    <lineage>
        <taxon>Bacteria</taxon>
        <taxon>Bacillati</taxon>
        <taxon>Bacillota</taxon>
        <taxon>Clostridia</taxon>
        <taxon>Thermoanaerobacterales</taxon>
        <taxon>Thermoanaerobacteraceae</taxon>
        <taxon>Thermoanaerobacterium</taxon>
    </lineage>
</organism>
<keyword evidence="1" id="KW-0051">Antiviral defense</keyword>
<dbReference type="GO" id="GO:0051607">
    <property type="term" value="P:defense response to virus"/>
    <property type="evidence" value="ECO:0007669"/>
    <property type="project" value="UniProtKB-KW"/>
</dbReference>
<dbReference type="RefSeq" id="WP_014757525.1">
    <property type="nucleotide sequence ID" value="NC_017992.1"/>
</dbReference>
<dbReference type="InterPro" id="IPR010154">
    <property type="entry name" value="CRISPR-assoc_Cas7/Cst2/DevR"/>
</dbReference>
<evidence type="ECO:0000256" key="2">
    <source>
        <dbReference type="ARBA" id="ARBA00025626"/>
    </source>
</evidence>
<dbReference type="AlphaFoldDB" id="I3VSW6"/>
<dbReference type="NCBIfam" id="TIGR02585">
    <property type="entry name" value="cas_Cst2_DevR"/>
    <property type="match status" value="1"/>
</dbReference>
<protein>
    <submittedName>
        <fullName evidence="3">CRISPR-associated autoregulator, DevR family</fullName>
    </submittedName>
</protein>
<evidence type="ECO:0000313" key="3">
    <source>
        <dbReference type="EMBL" id="AFK85611.1"/>
    </source>
</evidence>
<proteinExistence type="predicted"/>
<name>I3VSW6_THESW</name>
<sequence>MNFAQGIFMFNVDAGALNNLKNDKKGDGTTITRTKKIVTYDANGHRKTYVLVSAQSYNHFIQATHMDKFKAKYSIKTKEGKKVNYEVDPVKYVDQDLRGYMETDQGLSRIAPFKFSHLISVNGVEILESFNTTSTEGDNMIYQYEIYKTHFKGKFNIDLDTVGRFEARNKSGYQNINDDLIKKYDEEEEYKEIIHKVDKENKVVVLTAKERAKRISEYLKSLNYIQGGAKLTNNFENIAPQFIILVIVESGNNILANVIHESGEYGSGFKVNFEVLKKMLSAYKDDLKSKVYIGRNEGYLDSLQTEIDRFIKEMSEEKIEVVNDIVKNVIDKFEEEICAFYCHADSN</sequence>
<dbReference type="InterPro" id="IPR013414">
    <property type="entry name" value="Cas7/Cst2/DevR_sub_I-B/Tneap"/>
</dbReference>